<accession>A0ABN5JUX0</accession>
<protein>
    <submittedName>
        <fullName evidence="1">Uncharacterized protein</fullName>
    </submittedName>
</protein>
<gene>
    <name evidence="1" type="ORF">CRX69_18310</name>
</gene>
<organism evidence="1 2">
    <name type="scientific">Pseudomonas rhizophila</name>
    <dbReference type="NCBI Taxonomy" id="2045200"/>
    <lineage>
        <taxon>Bacteria</taxon>
        <taxon>Pseudomonadati</taxon>
        <taxon>Pseudomonadota</taxon>
        <taxon>Gammaproteobacteria</taxon>
        <taxon>Pseudomonadales</taxon>
        <taxon>Pseudomonadaceae</taxon>
        <taxon>Pseudomonas</taxon>
    </lineage>
</organism>
<sequence>MSKVTYSITIHGLHRLEGGLICSDEAVVSVLDDGHEIHRERFFGKCISPGGYTRKYRGKPGLTAALISGNCRMGFSLNDPAKALPSHP</sequence>
<proteinExistence type="predicted"/>
<evidence type="ECO:0000313" key="2">
    <source>
        <dbReference type="Proteomes" id="UP000241936"/>
    </source>
</evidence>
<dbReference type="EMBL" id="CP024081">
    <property type="protein sequence ID" value="AVU77053.1"/>
    <property type="molecule type" value="Genomic_DNA"/>
</dbReference>
<dbReference type="Proteomes" id="UP000241936">
    <property type="component" value="Chromosome"/>
</dbReference>
<evidence type="ECO:0000313" key="1">
    <source>
        <dbReference type="EMBL" id="AVU77053.1"/>
    </source>
</evidence>
<name>A0ABN5JUX0_9PSED</name>
<reference evidence="1 2" key="1">
    <citation type="journal article" date="2018" name="Front. Microbiol.">
        <title>Pseudomonas rhizophila S211, a New Plant Growth-Promoting Rhizobacterium with Potential in Pesticide-Bioremediation.</title>
        <authorList>
            <person name="Hassen W."/>
            <person name="Neifar M."/>
            <person name="Cherif H."/>
            <person name="Najjari A."/>
            <person name="Chouchane H."/>
            <person name="Driouich R.C."/>
            <person name="Salah A."/>
            <person name="Naili F."/>
            <person name="Mosbah A."/>
            <person name="Souissi Y."/>
            <person name="Raddadi N."/>
            <person name="Ouzari H.I."/>
            <person name="Fava F."/>
            <person name="Cherif A."/>
        </authorList>
    </citation>
    <scope>NUCLEOTIDE SEQUENCE [LARGE SCALE GENOMIC DNA]</scope>
    <source>
        <strain evidence="1 2">S211</strain>
    </source>
</reference>
<dbReference type="RefSeq" id="WP_107322545.1">
    <property type="nucleotide sequence ID" value="NZ_CP024081.1"/>
</dbReference>
<keyword evidence="2" id="KW-1185">Reference proteome</keyword>